<proteinExistence type="predicted"/>
<accession>X1H7I7</accession>
<dbReference type="InterPro" id="IPR052078">
    <property type="entry name" value="Trehalose_Metab_GTase"/>
</dbReference>
<evidence type="ECO:0000259" key="1">
    <source>
        <dbReference type="Pfam" id="PF00534"/>
    </source>
</evidence>
<dbReference type="EMBL" id="BARU01028052">
    <property type="protein sequence ID" value="GAH66156.1"/>
    <property type="molecule type" value="Genomic_DNA"/>
</dbReference>
<dbReference type="AlphaFoldDB" id="X1H7I7"/>
<feature type="domain" description="Glycosyl transferase family 1" evidence="1">
    <location>
        <begin position="3"/>
        <end position="168"/>
    </location>
</feature>
<dbReference type="Pfam" id="PF00534">
    <property type="entry name" value="Glycos_transf_1"/>
    <property type="match status" value="1"/>
</dbReference>
<name>X1H7I7_9ZZZZ</name>
<dbReference type="InterPro" id="IPR001296">
    <property type="entry name" value="Glyco_trans_1"/>
</dbReference>
<protein>
    <recommendedName>
        <fullName evidence="1">Glycosyl transferase family 1 domain-containing protein</fullName>
    </recommendedName>
</protein>
<comment type="caution">
    <text evidence="2">The sequence shown here is derived from an EMBL/GenBank/DDBJ whole genome shotgun (WGS) entry which is preliminary data.</text>
</comment>
<sequence length="195" mass="21756">DISTDKPLITQISRFDKWKDPEGVIEAFKLVKEKIDCRLVLCGDMATDDPEGSEIYSRVWRKAGDLIRKGDVMLITAGHDILVNALQRSSAVIIQKSLKEGFGLTVTEALWKGKPVVASNVGGIPLQIADGENGFLVEPYDTKGFADRIIKILQNPRLAEEMGKKSKEIVRNNFLITRLLLDYLDLLNEIFVPST</sequence>
<feature type="non-terminal residue" evidence="2">
    <location>
        <position position="1"/>
    </location>
</feature>
<reference evidence="2" key="1">
    <citation type="journal article" date="2014" name="Front. Microbiol.">
        <title>High frequency of phylogenetically diverse reductive dehalogenase-homologous genes in deep subseafloor sedimentary metagenomes.</title>
        <authorList>
            <person name="Kawai M."/>
            <person name="Futagami T."/>
            <person name="Toyoda A."/>
            <person name="Takaki Y."/>
            <person name="Nishi S."/>
            <person name="Hori S."/>
            <person name="Arai W."/>
            <person name="Tsubouchi T."/>
            <person name="Morono Y."/>
            <person name="Uchiyama I."/>
            <person name="Ito T."/>
            <person name="Fujiyama A."/>
            <person name="Inagaki F."/>
            <person name="Takami H."/>
        </authorList>
    </citation>
    <scope>NUCLEOTIDE SEQUENCE</scope>
    <source>
        <strain evidence="2">Expedition CK06-06</strain>
    </source>
</reference>
<gene>
    <name evidence="2" type="ORF">S03H2_44827</name>
</gene>
<dbReference type="GO" id="GO:0016757">
    <property type="term" value="F:glycosyltransferase activity"/>
    <property type="evidence" value="ECO:0007669"/>
    <property type="project" value="InterPro"/>
</dbReference>
<organism evidence="2">
    <name type="scientific">marine sediment metagenome</name>
    <dbReference type="NCBI Taxonomy" id="412755"/>
    <lineage>
        <taxon>unclassified sequences</taxon>
        <taxon>metagenomes</taxon>
        <taxon>ecological metagenomes</taxon>
    </lineage>
</organism>
<dbReference type="Gene3D" id="3.40.50.2000">
    <property type="entry name" value="Glycogen Phosphorylase B"/>
    <property type="match status" value="1"/>
</dbReference>
<dbReference type="SUPFAM" id="SSF53756">
    <property type="entry name" value="UDP-Glycosyltransferase/glycogen phosphorylase"/>
    <property type="match status" value="1"/>
</dbReference>
<evidence type="ECO:0000313" key="2">
    <source>
        <dbReference type="EMBL" id="GAH66156.1"/>
    </source>
</evidence>
<dbReference type="PANTHER" id="PTHR47779:SF1">
    <property type="entry name" value="SYNTHASE (CCG-9), PUTATIVE (AFU_ORTHOLOGUE AFUA_3G12100)-RELATED"/>
    <property type="match status" value="1"/>
</dbReference>
<dbReference type="PANTHER" id="PTHR47779">
    <property type="entry name" value="SYNTHASE (CCG-9), PUTATIVE (AFU_ORTHOLOGUE AFUA_3G12100)-RELATED"/>
    <property type="match status" value="1"/>
</dbReference>